<accession>A0A0E9Q669</accession>
<sequence>MLPLLKVSHNYEIPSHNYGKTCILKTIFISLKDSGSASI</sequence>
<dbReference type="EMBL" id="GBXM01096206">
    <property type="protein sequence ID" value="JAH12371.1"/>
    <property type="molecule type" value="Transcribed_RNA"/>
</dbReference>
<protein>
    <submittedName>
        <fullName evidence="1">Uncharacterized protein</fullName>
    </submittedName>
</protein>
<reference evidence="1" key="1">
    <citation type="submission" date="2014-11" db="EMBL/GenBank/DDBJ databases">
        <authorList>
            <person name="Amaro Gonzalez C."/>
        </authorList>
    </citation>
    <scope>NUCLEOTIDE SEQUENCE</scope>
</reference>
<organism evidence="1">
    <name type="scientific">Anguilla anguilla</name>
    <name type="common">European freshwater eel</name>
    <name type="synonym">Muraena anguilla</name>
    <dbReference type="NCBI Taxonomy" id="7936"/>
    <lineage>
        <taxon>Eukaryota</taxon>
        <taxon>Metazoa</taxon>
        <taxon>Chordata</taxon>
        <taxon>Craniata</taxon>
        <taxon>Vertebrata</taxon>
        <taxon>Euteleostomi</taxon>
        <taxon>Actinopterygii</taxon>
        <taxon>Neopterygii</taxon>
        <taxon>Teleostei</taxon>
        <taxon>Anguilliformes</taxon>
        <taxon>Anguillidae</taxon>
        <taxon>Anguilla</taxon>
    </lineage>
</organism>
<dbReference type="AlphaFoldDB" id="A0A0E9Q669"/>
<reference evidence="1" key="2">
    <citation type="journal article" date="2015" name="Fish Shellfish Immunol.">
        <title>Early steps in the European eel (Anguilla anguilla)-Vibrio vulnificus interaction in the gills: Role of the RtxA13 toxin.</title>
        <authorList>
            <person name="Callol A."/>
            <person name="Pajuelo D."/>
            <person name="Ebbesson L."/>
            <person name="Teles M."/>
            <person name="MacKenzie S."/>
            <person name="Amaro C."/>
        </authorList>
    </citation>
    <scope>NUCLEOTIDE SEQUENCE</scope>
</reference>
<name>A0A0E9Q669_ANGAN</name>
<evidence type="ECO:0000313" key="1">
    <source>
        <dbReference type="EMBL" id="JAH12371.1"/>
    </source>
</evidence>
<dbReference type="EMBL" id="GBXM01061663">
    <property type="protein sequence ID" value="JAH46914.1"/>
    <property type="molecule type" value="Transcribed_RNA"/>
</dbReference>
<proteinExistence type="predicted"/>